<keyword evidence="1" id="KW-0472">Membrane</keyword>
<evidence type="ECO:0000313" key="3">
    <source>
        <dbReference type="Proteomes" id="UP000290759"/>
    </source>
</evidence>
<reference evidence="2 3" key="2">
    <citation type="submission" date="2019-02" db="EMBL/GenBank/DDBJ databases">
        <title>'Lichenibacterium ramalinii' gen. nov. sp. nov., 'Lichenibacterium minor' gen. nov. sp. nov.</title>
        <authorList>
            <person name="Pankratov T."/>
        </authorList>
    </citation>
    <scope>NUCLEOTIDE SEQUENCE [LARGE SCALE GENOMIC DNA]</scope>
    <source>
        <strain evidence="2 3">RmlP026</strain>
    </source>
</reference>
<reference evidence="2 3" key="1">
    <citation type="submission" date="2018-12" db="EMBL/GenBank/DDBJ databases">
        <authorList>
            <person name="Grouzdev D.S."/>
            <person name="Krutkina M.S."/>
        </authorList>
    </citation>
    <scope>NUCLEOTIDE SEQUENCE [LARGE SCALE GENOMIC DNA]</scope>
    <source>
        <strain evidence="2 3">RmlP026</strain>
    </source>
</reference>
<accession>A0A4V1RUR1</accession>
<feature type="transmembrane region" description="Helical" evidence="1">
    <location>
        <begin position="102"/>
        <end position="121"/>
    </location>
</feature>
<evidence type="ECO:0000256" key="1">
    <source>
        <dbReference type="SAM" id="Phobius"/>
    </source>
</evidence>
<dbReference type="Proteomes" id="UP000290759">
    <property type="component" value="Unassembled WGS sequence"/>
</dbReference>
<evidence type="ECO:0000313" key="2">
    <source>
        <dbReference type="EMBL" id="RYC32034.1"/>
    </source>
</evidence>
<name>A0A4V1RUR1_9HYPH</name>
<keyword evidence="1" id="KW-1133">Transmembrane helix</keyword>
<dbReference type="OrthoDB" id="7330808at2"/>
<gene>
    <name evidence="2" type="ORF">D3273_09880</name>
</gene>
<proteinExistence type="predicted"/>
<sequence>MKVDGVAPIGMGASEVSARSIYGVRSWRAAVLCFCALVSAVLIVTSLSLGYHLSRPVPFYDQWEFVRRINDIQAGRFGFADLVAQHNEHRIATARAVFLLDLWLADGTGYLSIAVLYLALVL</sequence>
<comment type="caution">
    <text evidence="2">The sequence shown here is derived from an EMBL/GenBank/DDBJ whole genome shotgun (WGS) entry which is preliminary data.</text>
</comment>
<dbReference type="RefSeq" id="WP_129225979.1">
    <property type="nucleotide sequence ID" value="NZ_QYBB01000009.1"/>
</dbReference>
<keyword evidence="3" id="KW-1185">Reference proteome</keyword>
<keyword evidence="1" id="KW-0812">Transmembrane</keyword>
<organism evidence="2 3">
    <name type="scientific">Lichenibacterium minor</name>
    <dbReference type="NCBI Taxonomy" id="2316528"/>
    <lineage>
        <taxon>Bacteria</taxon>
        <taxon>Pseudomonadati</taxon>
        <taxon>Pseudomonadota</taxon>
        <taxon>Alphaproteobacteria</taxon>
        <taxon>Hyphomicrobiales</taxon>
        <taxon>Lichenihabitantaceae</taxon>
        <taxon>Lichenibacterium</taxon>
    </lineage>
</organism>
<dbReference type="EMBL" id="QYBB01000009">
    <property type="protein sequence ID" value="RYC32034.1"/>
    <property type="molecule type" value="Genomic_DNA"/>
</dbReference>
<feature type="transmembrane region" description="Helical" evidence="1">
    <location>
        <begin position="29"/>
        <end position="53"/>
    </location>
</feature>
<dbReference type="AlphaFoldDB" id="A0A4V1RUR1"/>
<protein>
    <submittedName>
        <fullName evidence="2">Uncharacterized protein</fullName>
    </submittedName>
</protein>